<dbReference type="Gene3D" id="2.10.25.10">
    <property type="entry name" value="Laminin"/>
    <property type="match status" value="2"/>
</dbReference>
<dbReference type="Gene3D" id="1.20.5.320">
    <property type="entry name" value="6-Phosphogluconate Dehydrogenase, domain 3"/>
    <property type="match status" value="1"/>
</dbReference>
<reference evidence="8" key="1">
    <citation type="submission" date="2020-01" db="EMBL/GenBank/DDBJ databases">
        <title>Draft genome sequence of the Termite Coptotermes fromosanus.</title>
        <authorList>
            <person name="Itakura S."/>
            <person name="Yosikawa Y."/>
            <person name="Umezawa K."/>
        </authorList>
    </citation>
    <scope>NUCLEOTIDE SEQUENCE [LARGE SCALE GENOMIC DNA]</scope>
</reference>
<name>A0A6L2Q1K6_COPFO</name>
<dbReference type="Pfam" id="PF07645">
    <property type="entry name" value="EGF_CA"/>
    <property type="match status" value="1"/>
</dbReference>
<feature type="domain" description="EGF-like" evidence="6">
    <location>
        <begin position="156"/>
        <end position="196"/>
    </location>
</feature>
<sequence>MRSNRVVFDCPMNVSVCLQDSESDGDNTGGHVLCGLFSAGSRRRLHFRRLGPLRGCIRASAEQTELLQCPSDNIIVTRYKCKGADEKWVDCSRRQCCPDYVFVAGRCLHKSVDPCSLQLCEQRCSVYLQKIVCTCFPGYRFNADKQKQGTKPVCEDVDECEEQSIDCQHTCINTVGSYHCECHHGFSLRPDNHTCEPDQHAEVEEVRLNQAGTRDRCFASCDTVARLHDKLNNLHEKVLALTTAVRLSTLTPGPPGPTGPPGPSGAPGPRGFPGPEGSSSGGGDFTYSLLDSYVTPQINDGPGFCRCKRGPVGPPGPTGKEGQKGSQGEQGPRGAKGKPGSFDFLLLLMADIRHSIRHLQDKVFGGHGPPAFDLQAELRKHRFKDRKRLERQQQLLEGRAAPWLQSTGPAEFRDSDHLKRTLQEYADWDLQDASGDLDSDEYT</sequence>
<dbReference type="EMBL" id="BLKM01000655">
    <property type="protein sequence ID" value="GFG36645.1"/>
    <property type="molecule type" value="Genomic_DNA"/>
</dbReference>
<evidence type="ECO:0000256" key="2">
    <source>
        <dbReference type="ARBA" id="ARBA00022737"/>
    </source>
</evidence>
<evidence type="ECO:0000256" key="3">
    <source>
        <dbReference type="ARBA" id="ARBA00023157"/>
    </source>
</evidence>
<accession>A0A6L2Q1K6</accession>
<dbReference type="InterPro" id="IPR049883">
    <property type="entry name" value="NOTCH1_EGF-like"/>
</dbReference>
<feature type="region of interest" description="Disordered" evidence="5">
    <location>
        <begin position="305"/>
        <end position="338"/>
    </location>
</feature>
<dbReference type="InterPro" id="IPR018097">
    <property type="entry name" value="EGF_Ca-bd_CS"/>
</dbReference>
<dbReference type="PROSITE" id="PS01187">
    <property type="entry name" value="EGF_CA"/>
    <property type="match status" value="1"/>
</dbReference>
<dbReference type="InterPro" id="IPR000742">
    <property type="entry name" value="EGF"/>
</dbReference>
<dbReference type="SMART" id="SM00179">
    <property type="entry name" value="EGF_CA"/>
    <property type="match status" value="1"/>
</dbReference>
<feature type="region of interest" description="Disordered" evidence="5">
    <location>
        <begin position="248"/>
        <end position="286"/>
    </location>
</feature>
<keyword evidence="2" id="KW-0677">Repeat</keyword>
<comment type="caution">
    <text evidence="7">The sequence shown here is derived from an EMBL/GenBank/DDBJ whole genome shotgun (WGS) entry which is preliminary data.</text>
</comment>
<feature type="compositionally biased region" description="Pro residues" evidence="5">
    <location>
        <begin position="252"/>
        <end position="272"/>
    </location>
</feature>
<organism evidence="7 8">
    <name type="scientific">Coptotermes formosanus</name>
    <name type="common">Formosan subterranean termite</name>
    <dbReference type="NCBI Taxonomy" id="36987"/>
    <lineage>
        <taxon>Eukaryota</taxon>
        <taxon>Metazoa</taxon>
        <taxon>Ecdysozoa</taxon>
        <taxon>Arthropoda</taxon>
        <taxon>Hexapoda</taxon>
        <taxon>Insecta</taxon>
        <taxon>Pterygota</taxon>
        <taxon>Neoptera</taxon>
        <taxon>Polyneoptera</taxon>
        <taxon>Dictyoptera</taxon>
        <taxon>Blattodea</taxon>
        <taxon>Blattoidea</taxon>
        <taxon>Termitoidae</taxon>
        <taxon>Rhinotermitidae</taxon>
        <taxon>Coptotermes</taxon>
    </lineage>
</organism>
<dbReference type="FunFam" id="2.10.25.10:FF:000010">
    <property type="entry name" value="Pro-epidermal growth factor"/>
    <property type="match status" value="1"/>
</dbReference>
<evidence type="ECO:0000259" key="6">
    <source>
        <dbReference type="PROSITE" id="PS50026"/>
    </source>
</evidence>
<dbReference type="InParanoid" id="A0A6L2Q1K6"/>
<keyword evidence="8" id="KW-1185">Reference proteome</keyword>
<dbReference type="SMART" id="SM00181">
    <property type="entry name" value="EGF"/>
    <property type="match status" value="2"/>
</dbReference>
<evidence type="ECO:0000256" key="5">
    <source>
        <dbReference type="SAM" id="MobiDB-lite"/>
    </source>
</evidence>
<dbReference type="InterPro" id="IPR001881">
    <property type="entry name" value="EGF-like_Ca-bd_dom"/>
</dbReference>
<evidence type="ECO:0000313" key="7">
    <source>
        <dbReference type="EMBL" id="GFG36645.1"/>
    </source>
</evidence>
<keyword evidence="3" id="KW-1015">Disulfide bond</keyword>
<evidence type="ECO:0000256" key="1">
    <source>
        <dbReference type="ARBA" id="ARBA00022536"/>
    </source>
</evidence>
<dbReference type="SUPFAM" id="SSF57196">
    <property type="entry name" value="EGF/Laminin"/>
    <property type="match status" value="2"/>
</dbReference>
<dbReference type="PROSITE" id="PS00010">
    <property type="entry name" value="ASX_HYDROXYL"/>
    <property type="match status" value="1"/>
</dbReference>
<dbReference type="OrthoDB" id="9946071at2759"/>
<dbReference type="PANTHER" id="PTHR24637">
    <property type="entry name" value="COLLAGEN"/>
    <property type="match status" value="1"/>
</dbReference>
<dbReference type="InterPro" id="IPR000152">
    <property type="entry name" value="EGF-type_Asp/Asn_hydroxyl_site"/>
</dbReference>
<keyword evidence="1 4" id="KW-0245">EGF-like domain</keyword>
<dbReference type="GO" id="GO:0005509">
    <property type="term" value="F:calcium ion binding"/>
    <property type="evidence" value="ECO:0007669"/>
    <property type="project" value="InterPro"/>
</dbReference>
<dbReference type="PROSITE" id="PS50026">
    <property type="entry name" value="EGF_3"/>
    <property type="match status" value="1"/>
</dbReference>
<evidence type="ECO:0000313" key="8">
    <source>
        <dbReference type="Proteomes" id="UP000502823"/>
    </source>
</evidence>
<dbReference type="PANTHER" id="PTHR24637:SF421">
    <property type="entry name" value="CUTICLE COLLAGEN DPY-2"/>
    <property type="match status" value="1"/>
</dbReference>
<dbReference type="PROSITE" id="PS01186">
    <property type="entry name" value="EGF_2"/>
    <property type="match status" value="1"/>
</dbReference>
<dbReference type="Proteomes" id="UP000502823">
    <property type="component" value="Unassembled WGS sequence"/>
</dbReference>
<protein>
    <recommendedName>
        <fullName evidence="6">EGF-like domain-containing protein</fullName>
    </recommendedName>
</protein>
<comment type="caution">
    <text evidence="4">Lacks conserved residue(s) required for the propagation of feature annotation.</text>
</comment>
<dbReference type="AlphaFoldDB" id="A0A6L2Q1K6"/>
<evidence type="ECO:0000256" key="4">
    <source>
        <dbReference type="PROSITE-ProRule" id="PRU00076"/>
    </source>
</evidence>
<gene>
    <name evidence="7" type="ORF">Cfor_09387</name>
</gene>
<proteinExistence type="predicted"/>